<dbReference type="Proteomes" id="UP001589906">
    <property type="component" value="Unassembled WGS sequence"/>
</dbReference>
<keyword evidence="2" id="KW-1185">Reference proteome</keyword>
<evidence type="ECO:0000313" key="1">
    <source>
        <dbReference type="EMBL" id="MFC0632420.1"/>
    </source>
</evidence>
<proteinExistence type="predicted"/>
<gene>
    <name evidence="1" type="ORF">ACFFGE_00800</name>
</gene>
<protein>
    <submittedName>
        <fullName evidence="1">Uncharacterized protein</fullName>
    </submittedName>
</protein>
<evidence type="ECO:0000313" key="2">
    <source>
        <dbReference type="Proteomes" id="UP001589906"/>
    </source>
</evidence>
<organism evidence="1 2">
    <name type="scientific">Brevundimonas balnearis</name>
    <dbReference type="NCBI Taxonomy" id="1572858"/>
    <lineage>
        <taxon>Bacteria</taxon>
        <taxon>Pseudomonadati</taxon>
        <taxon>Pseudomonadota</taxon>
        <taxon>Alphaproteobacteria</taxon>
        <taxon>Caulobacterales</taxon>
        <taxon>Caulobacteraceae</taxon>
        <taxon>Brevundimonas</taxon>
    </lineage>
</organism>
<dbReference type="RefSeq" id="WP_376833350.1">
    <property type="nucleotide sequence ID" value="NZ_JBHLSW010000002.1"/>
</dbReference>
<name>A0ABV6QYH2_9CAUL</name>
<sequence length="128" mass="13340">MSDVACPDVELHRIDSDPAFLSIWKTATEMFPGGSPEARRLRLRTAQTGAECLALIHTAALAGPRVALLQSGLSSTPSARRPADTVIQLSDIDGGLDRIRAGLNACIRGQVTAGQIEDGLGGILAAAH</sequence>
<comment type="caution">
    <text evidence="1">The sequence shown here is derived from an EMBL/GenBank/DDBJ whole genome shotgun (WGS) entry which is preliminary data.</text>
</comment>
<accession>A0ABV6QYH2</accession>
<reference evidence="1 2" key="1">
    <citation type="submission" date="2024-09" db="EMBL/GenBank/DDBJ databases">
        <authorList>
            <person name="Sun Q."/>
            <person name="Mori K."/>
        </authorList>
    </citation>
    <scope>NUCLEOTIDE SEQUENCE [LARGE SCALE GENOMIC DNA]</scope>
    <source>
        <strain evidence="1 2">NCAIM B.02621</strain>
    </source>
</reference>
<dbReference type="EMBL" id="JBHLSW010000002">
    <property type="protein sequence ID" value="MFC0632420.1"/>
    <property type="molecule type" value="Genomic_DNA"/>
</dbReference>